<comment type="subcellular location">
    <subcellularLocation>
        <location evidence="4">Nucleus</location>
    </subcellularLocation>
</comment>
<evidence type="ECO:0000313" key="7">
    <source>
        <dbReference type="EMBL" id="OAQ73141.1"/>
    </source>
</evidence>
<proteinExistence type="predicted"/>
<evidence type="ECO:0000256" key="3">
    <source>
        <dbReference type="ARBA" id="ARBA00023242"/>
    </source>
</evidence>
<dbReference type="PROSITE" id="PS50071">
    <property type="entry name" value="HOMEOBOX_2"/>
    <property type="match status" value="1"/>
</dbReference>
<feature type="region of interest" description="Disordered" evidence="5">
    <location>
        <begin position="1"/>
        <end position="47"/>
    </location>
</feature>
<dbReference type="InterPro" id="IPR009057">
    <property type="entry name" value="Homeodomain-like_sf"/>
</dbReference>
<feature type="region of interest" description="Disordered" evidence="5">
    <location>
        <begin position="189"/>
        <end position="252"/>
    </location>
</feature>
<feature type="compositionally biased region" description="Pro residues" evidence="5">
    <location>
        <begin position="850"/>
        <end position="859"/>
    </location>
</feature>
<feature type="DNA-binding region" description="Homeobox" evidence="4">
    <location>
        <begin position="41"/>
        <end position="103"/>
    </location>
</feature>
<feature type="compositionally biased region" description="Basic residues" evidence="5">
    <location>
        <begin position="225"/>
        <end position="243"/>
    </location>
</feature>
<dbReference type="OrthoDB" id="10056939at2759"/>
<dbReference type="AlphaFoldDB" id="A0A179G6T8"/>
<keyword evidence="2 4" id="KW-0371">Homeobox</keyword>
<gene>
    <name evidence="7" type="ORF">VFPPC_00932</name>
</gene>
<evidence type="ECO:0000256" key="1">
    <source>
        <dbReference type="ARBA" id="ARBA00023125"/>
    </source>
</evidence>
<dbReference type="InterPro" id="IPR008422">
    <property type="entry name" value="KN_HD"/>
</dbReference>
<feature type="region of interest" description="Disordered" evidence="5">
    <location>
        <begin position="826"/>
        <end position="859"/>
    </location>
</feature>
<name>A0A179G6T8_METCM</name>
<dbReference type="Proteomes" id="UP000078397">
    <property type="component" value="Unassembled WGS sequence"/>
</dbReference>
<keyword evidence="3 4" id="KW-0539">Nucleus</keyword>
<dbReference type="GO" id="GO:0006355">
    <property type="term" value="P:regulation of DNA-templated transcription"/>
    <property type="evidence" value="ECO:0007669"/>
    <property type="project" value="InterPro"/>
</dbReference>
<evidence type="ECO:0000256" key="5">
    <source>
        <dbReference type="SAM" id="MobiDB-lite"/>
    </source>
</evidence>
<evidence type="ECO:0000256" key="4">
    <source>
        <dbReference type="PROSITE-ProRule" id="PRU00108"/>
    </source>
</evidence>
<comment type="caution">
    <text evidence="7">The sequence shown here is derived from an EMBL/GenBank/DDBJ whole genome shotgun (WGS) entry which is preliminary data.</text>
</comment>
<dbReference type="InterPro" id="IPR001356">
    <property type="entry name" value="HD"/>
</dbReference>
<dbReference type="STRING" id="1380566.A0A179G6T8"/>
<feature type="region of interest" description="Disordered" evidence="5">
    <location>
        <begin position="697"/>
        <end position="750"/>
    </location>
</feature>
<organism evidence="7 8">
    <name type="scientific">Pochonia chlamydosporia 170</name>
    <dbReference type="NCBI Taxonomy" id="1380566"/>
    <lineage>
        <taxon>Eukaryota</taxon>
        <taxon>Fungi</taxon>
        <taxon>Dikarya</taxon>
        <taxon>Ascomycota</taxon>
        <taxon>Pezizomycotina</taxon>
        <taxon>Sordariomycetes</taxon>
        <taxon>Hypocreomycetidae</taxon>
        <taxon>Hypocreales</taxon>
        <taxon>Clavicipitaceae</taxon>
        <taxon>Pochonia</taxon>
    </lineage>
</organism>
<dbReference type="GO" id="GO:0003677">
    <property type="term" value="F:DNA binding"/>
    <property type="evidence" value="ECO:0007669"/>
    <property type="project" value="UniProtKB-UniRule"/>
</dbReference>
<feature type="compositionally biased region" description="Low complexity" evidence="5">
    <location>
        <begin position="201"/>
        <end position="218"/>
    </location>
</feature>
<feature type="compositionally biased region" description="Polar residues" evidence="5">
    <location>
        <begin position="106"/>
        <end position="119"/>
    </location>
</feature>
<accession>A0A179G6T8</accession>
<dbReference type="GeneID" id="28844847"/>
<dbReference type="RefSeq" id="XP_018149224.1">
    <property type="nucleotide sequence ID" value="XM_018280853.1"/>
</dbReference>
<evidence type="ECO:0000313" key="8">
    <source>
        <dbReference type="Proteomes" id="UP000078397"/>
    </source>
</evidence>
<feature type="compositionally biased region" description="Polar residues" evidence="5">
    <location>
        <begin position="1"/>
        <end position="37"/>
    </location>
</feature>
<dbReference type="PANTHER" id="PTHR11850">
    <property type="entry name" value="HOMEOBOX PROTEIN TRANSCRIPTION FACTORS"/>
    <property type="match status" value="1"/>
</dbReference>
<keyword evidence="8" id="KW-1185">Reference proteome</keyword>
<sequence>MSSQLSPTTITKPHQMSMHHLSQVQDQEPSSCSTSPSLEPITRTRPPFSQGAVKILRRWFAAHRSHPYPNQQEKENLCDLTGLSISQISNWFANVRRRSKSSATAFVSSTRNENENTPSAIDIPSRPPTPGIFADLSPLQRWANSPPEDEHATISAISRAISVLSSSDVSRDHGFSRLSDDNSAASLSTWSSESGWHDMSSEGSLNSGRSSSAGAHSATYALRSNSRRRRRRRRTKTPHHRQRESHPESGRRPFQCTFFTEAFKTKYDWQRHEKTWHLSLDRWVCSPAGPVSVDPDTGASACIFCDAESPDQAHLETHNFAMCRTREQEERTFYRKDHLTQHLRLVHYATMSTVALDSWKVLAPPIRSRCGFCGCDLDDWPMRVDHIGDHFKKGSTMAEWVGDWGFDDAILQTVENSLPPYLIPFEQTSALPYKAGKAPPWTPNTAYELIKLELHYWITHRLDEVGHAPSDPEIQQEACRVIFTSDLLSSTDAADAASWLRDLIMSSNEVLQRAMLQSVRAQAENRLSSLRINGKDKIFQNCDFESQLQQFCAQARLRNWPVSDSALQFEAAKTIRSADEGSKAPSKAIVDWLLRSIFGSTRWLEAFKRRAALPMHQNAAELMERQIECQQYLMGDGFGQVPGDQFPTLLRGEASERLFENCEGISENLGGYPANNLSDFVHVDALDQTFSTFPTISTSGGDKLENPTRQISSEDPIRPRCSQRASLGDVGGTPLPLRGPSNSQRPPYFPNDANAYRRLAKDLARFVALTMSDKNPNKHAPTDEEIQYQARWLEFDDDDPWNQTAADNPEWLLRFKRDVGLLPLDSGPTLGLGQKQVAGPNKQSGNIPGLPQPSSPLKE</sequence>
<evidence type="ECO:0000256" key="2">
    <source>
        <dbReference type="ARBA" id="ARBA00023155"/>
    </source>
</evidence>
<dbReference type="SMART" id="SM00389">
    <property type="entry name" value="HOX"/>
    <property type="match status" value="1"/>
</dbReference>
<dbReference type="Gene3D" id="1.10.10.60">
    <property type="entry name" value="Homeodomain-like"/>
    <property type="match status" value="1"/>
</dbReference>
<feature type="region of interest" description="Disordered" evidence="5">
    <location>
        <begin position="106"/>
        <end position="128"/>
    </location>
</feature>
<dbReference type="Pfam" id="PF05920">
    <property type="entry name" value="Homeobox_KN"/>
    <property type="match status" value="1"/>
</dbReference>
<dbReference type="SUPFAM" id="SSF46689">
    <property type="entry name" value="Homeodomain-like"/>
    <property type="match status" value="1"/>
</dbReference>
<keyword evidence="1 4" id="KW-0238">DNA-binding</keyword>
<dbReference type="GO" id="GO:0005634">
    <property type="term" value="C:nucleus"/>
    <property type="evidence" value="ECO:0007669"/>
    <property type="project" value="UniProtKB-SubCell"/>
</dbReference>
<reference evidence="7 8" key="1">
    <citation type="journal article" date="2016" name="PLoS Pathog.">
        <title>Biosynthesis of antibiotic leucinostatins in bio-control fungus Purpureocillium lilacinum and their inhibition on phytophthora revealed by genome mining.</title>
        <authorList>
            <person name="Wang G."/>
            <person name="Liu Z."/>
            <person name="Lin R."/>
            <person name="Li E."/>
            <person name="Mao Z."/>
            <person name="Ling J."/>
            <person name="Yang Y."/>
            <person name="Yin W.B."/>
            <person name="Xie B."/>
        </authorList>
    </citation>
    <scope>NUCLEOTIDE SEQUENCE [LARGE SCALE GENOMIC DNA]</scope>
    <source>
        <strain evidence="7">170</strain>
    </source>
</reference>
<evidence type="ECO:0000259" key="6">
    <source>
        <dbReference type="PROSITE" id="PS50071"/>
    </source>
</evidence>
<dbReference type="CDD" id="cd00086">
    <property type="entry name" value="homeodomain"/>
    <property type="match status" value="1"/>
</dbReference>
<dbReference type="KEGG" id="pchm:VFPPC_00932"/>
<feature type="domain" description="Homeobox" evidence="6">
    <location>
        <begin position="39"/>
        <end position="102"/>
    </location>
</feature>
<dbReference type="EMBL" id="LSBJ02000001">
    <property type="protein sequence ID" value="OAQ73141.1"/>
    <property type="molecule type" value="Genomic_DNA"/>
</dbReference>
<protein>
    <submittedName>
        <fullName evidence="7">Homeobox and C2H2 transcription factor</fullName>
    </submittedName>
</protein>
<dbReference type="InterPro" id="IPR050224">
    <property type="entry name" value="TALE_homeobox"/>
</dbReference>